<protein>
    <submittedName>
        <fullName evidence="2">Uncharacterized protein</fullName>
    </submittedName>
</protein>
<reference evidence="2 3" key="1">
    <citation type="submission" date="2019-07" db="EMBL/GenBank/DDBJ databases">
        <title>Whole genome shotgun sequence of Reyranella soli NBRC 108950.</title>
        <authorList>
            <person name="Hosoyama A."/>
            <person name="Uohara A."/>
            <person name="Ohji S."/>
            <person name="Ichikawa N."/>
        </authorList>
    </citation>
    <scope>NUCLEOTIDE SEQUENCE [LARGE SCALE GENOMIC DNA]</scope>
    <source>
        <strain evidence="2 3">NBRC 108950</strain>
    </source>
</reference>
<feature type="chain" id="PRO_5022180971" evidence="1">
    <location>
        <begin position="23"/>
        <end position="109"/>
    </location>
</feature>
<organism evidence="2 3">
    <name type="scientific">Reyranella soli</name>
    <dbReference type="NCBI Taxonomy" id="1230389"/>
    <lineage>
        <taxon>Bacteria</taxon>
        <taxon>Pseudomonadati</taxon>
        <taxon>Pseudomonadota</taxon>
        <taxon>Alphaproteobacteria</taxon>
        <taxon>Hyphomicrobiales</taxon>
        <taxon>Reyranellaceae</taxon>
        <taxon>Reyranella</taxon>
    </lineage>
</organism>
<comment type="caution">
    <text evidence="2">The sequence shown here is derived from an EMBL/GenBank/DDBJ whole genome shotgun (WGS) entry which is preliminary data.</text>
</comment>
<feature type="signal peptide" evidence="1">
    <location>
        <begin position="1"/>
        <end position="22"/>
    </location>
</feature>
<keyword evidence="3" id="KW-1185">Reference proteome</keyword>
<dbReference type="Proteomes" id="UP000321058">
    <property type="component" value="Unassembled WGS sequence"/>
</dbReference>
<dbReference type="EMBL" id="BKAJ01000232">
    <property type="protein sequence ID" value="GEP61545.1"/>
    <property type="molecule type" value="Genomic_DNA"/>
</dbReference>
<dbReference type="AlphaFoldDB" id="A0A512NRH7"/>
<sequence length="109" mass="11548">MKLLFVAAGLGAALLASGAAQAQPLNFDQAAYITCKEAHAMNPEARKALAVYLAEHAARYRGVMVPDGPMGAQLAHLVRGGCTLAPDAYLFTVIDRAILAEQKSLPKRQ</sequence>
<gene>
    <name evidence="2" type="ORF">RSO01_87110</name>
</gene>
<name>A0A512NRH7_9HYPH</name>
<accession>A0A512NRH7</accession>
<evidence type="ECO:0000313" key="2">
    <source>
        <dbReference type="EMBL" id="GEP61545.1"/>
    </source>
</evidence>
<evidence type="ECO:0000256" key="1">
    <source>
        <dbReference type="SAM" id="SignalP"/>
    </source>
</evidence>
<evidence type="ECO:0000313" key="3">
    <source>
        <dbReference type="Proteomes" id="UP000321058"/>
    </source>
</evidence>
<dbReference type="RefSeq" id="WP_147156833.1">
    <property type="nucleotide sequence ID" value="NZ_BKAJ01000232.1"/>
</dbReference>
<dbReference type="OrthoDB" id="7376201at2"/>
<proteinExistence type="predicted"/>
<keyword evidence="1" id="KW-0732">Signal</keyword>